<protein>
    <recommendedName>
        <fullName evidence="2">DUF4822 domain-containing protein</fullName>
    </recommendedName>
</protein>
<proteinExistence type="predicted"/>
<feature type="signal peptide" evidence="1">
    <location>
        <begin position="1"/>
        <end position="18"/>
    </location>
</feature>
<dbReference type="EMBL" id="JACHIT010000001">
    <property type="protein sequence ID" value="MBB5914060.1"/>
    <property type="molecule type" value="Genomic_DNA"/>
</dbReference>
<dbReference type="Pfam" id="PF16103">
    <property type="entry name" value="DUF4822"/>
    <property type="match status" value="1"/>
</dbReference>
<keyword evidence="1" id="KW-0732">Signal</keyword>
<dbReference type="InterPro" id="IPR032247">
    <property type="entry name" value="DUF4822"/>
</dbReference>
<accession>A0A7W9PDK0</accession>
<dbReference type="PROSITE" id="PS51257">
    <property type="entry name" value="PROKAR_LIPOPROTEIN"/>
    <property type="match status" value="1"/>
</dbReference>
<dbReference type="AlphaFoldDB" id="A0A7W9PDK0"/>
<dbReference type="Proteomes" id="UP000540412">
    <property type="component" value="Unassembled WGS sequence"/>
</dbReference>
<organism evidence="3 4">
    <name type="scientific">Nocardia transvalensis</name>
    <dbReference type="NCBI Taxonomy" id="37333"/>
    <lineage>
        <taxon>Bacteria</taxon>
        <taxon>Bacillati</taxon>
        <taxon>Actinomycetota</taxon>
        <taxon>Actinomycetes</taxon>
        <taxon>Mycobacteriales</taxon>
        <taxon>Nocardiaceae</taxon>
        <taxon>Nocardia</taxon>
    </lineage>
</organism>
<name>A0A7W9PDK0_9NOCA</name>
<comment type="caution">
    <text evidence="3">The sequence shown here is derived from an EMBL/GenBank/DDBJ whole genome shotgun (WGS) entry which is preliminary data.</text>
</comment>
<reference evidence="3 4" key="1">
    <citation type="submission" date="2020-08" db="EMBL/GenBank/DDBJ databases">
        <title>Sequencing the genomes of 1000 actinobacteria strains.</title>
        <authorList>
            <person name="Klenk H.-P."/>
        </authorList>
    </citation>
    <scope>NUCLEOTIDE SEQUENCE [LARGE SCALE GENOMIC DNA]</scope>
    <source>
        <strain evidence="3 4">DSM 43582</strain>
    </source>
</reference>
<sequence length="175" mass="18405">MKTLASALAALAAVGALAACSSSNDSDDSTSTPAAATSVATGSTLVAPRSPSATLAATPWETTSARDAQGGTVALTDDHVKNYVGFAYFKPDGTFTMVNLDDSPKMHGDWSVPADGKTRTIIAKNDAGQEQSRRTVDIVTLTDKEFTYRVYPTADDKTVYYDIVHTPTTHAEPAK</sequence>
<keyword evidence="4" id="KW-1185">Reference proteome</keyword>
<gene>
    <name evidence="3" type="ORF">BJY24_002927</name>
</gene>
<dbReference type="RefSeq" id="WP_040751522.1">
    <property type="nucleotide sequence ID" value="NZ_JACHIT010000001.1"/>
</dbReference>
<evidence type="ECO:0000313" key="4">
    <source>
        <dbReference type="Proteomes" id="UP000540412"/>
    </source>
</evidence>
<evidence type="ECO:0000256" key="1">
    <source>
        <dbReference type="SAM" id="SignalP"/>
    </source>
</evidence>
<feature type="domain" description="DUF4822" evidence="2">
    <location>
        <begin position="53"/>
        <end position="173"/>
    </location>
</feature>
<dbReference type="Gene3D" id="2.40.128.540">
    <property type="entry name" value="Domain of unknown function DUF4822"/>
    <property type="match status" value="1"/>
</dbReference>
<evidence type="ECO:0000259" key="2">
    <source>
        <dbReference type="Pfam" id="PF16103"/>
    </source>
</evidence>
<feature type="chain" id="PRO_5030697521" description="DUF4822 domain-containing protein" evidence="1">
    <location>
        <begin position="19"/>
        <end position="175"/>
    </location>
</feature>
<evidence type="ECO:0000313" key="3">
    <source>
        <dbReference type="EMBL" id="MBB5914060.1"/>
    </source>
</evidence>